<dbReference type="PROSITE" id="PS50106">
    <property type="entry name" value="PDZ"/>
    <property type="match status" value="1"/>
</dbReference>
<dbReference type="Gene3D" id="2.30.42.10">
    <property type="match status" value="1"/>
</dbReference>
<proteinExistence type="predicted"/>
<dbReference type="InterPro" id="IPR001478">
    <property type="entry name" value="PDZ"/>
</dbReference>
<dbReference type="AlphaFoldDB" id="A0A7S1GZT8"/>
<sequence length="119" mass="12877">MGLDSKLLAKQEDPRAIITCLAKGGPAHRSGVVQAGDHLVAVGDLDVEGLLSEECHGDDHSERTQKISQRLATALLGPEGSTVMIKVRRTGSSEEVQCVIQRAQIKPYCQWVSDVEKEV</sequence>
<dbReference type="EMBL" id="HBFX01019747">
    <property type="protein sequence ID" value="CAD8957445.1"/>
    <property type="molecule type" value="Transcribed_RNA"/>
</dbReference>
<dbReference type="InterPro" id="IPR036034">
    <property type="entry name" value="PDZ_sf"/>
</dbReference>
<gene>
    <name evidence="2" type="ORF">HAND00432_LOCUS11984</name>
</gene>
<organism evidence="2">
    <name type="scientific">Hemiselmis andersenii</name>
    <name type="common">Cryptophyte alga</name>
    <dbReference type="NCBI Taxonomy" id="464988"/>
    <lineage>
        <taxon>Eukaryota</taxon>
        <taxon>Cryptophyceae</taxon>
        <taxon>Cryptomonadales</taxon>
        <taxon>Hemiselmidaceae</taxon>
        <taxon>Hemiselmis</taxon>
    </lineage>
</organism>
<reference evidence="2" key="1">
    <citation type="submission" date="2021-01" db="EMBL/GenBank/DDBJ databases">
        <authorList>
            <person name="Corre E."/>
            <person name="Pelletier E."/>
            <person name="Niang G."/>
            <person name="Scheremetjew M."/>
            <person name="Finn R."/>
            <person name="Kale V."/>
            <person name="Holt S."/>
            <person name="Cochrane G."/>
            <person name="Meng A."/>
            <person name="Brown T."/>
            <person name="Cohen L."/>
        </authorList>
    </citation>
    <scope>NUCLEOTIDE SEQUENCE</scope>
    <source>
        <strain evidence="2">CCMP644</strain>
    </source>
</reference>
<dbReference type="SUPFAM" id="SSF50156">
    <property type="entry name" value="PDZ domain-like"/>
    <property type="match status" value="1"/>
</dbReference>
<evidence type="ECO:0000259" key="1">
    <source>
        <dbReference type="PROSITE" id="PS50106"/>
    </source>
</evidence>
<feature type="domain" description="PDZ" evidence="1">
    <location>
        <begin position="1"/>
        <end position="91"/>
    </location>
</feature>
<protein>
    <recommendedName>
        <fullName evidence="1">PDZ domain-containing protein</fullName>
    </recommendedName>
</protein>
<name>A0A7S1GZT8_HEMAN</name>
<dbReference type="Pfam" id="PF00595">
    <property type="entry name" value="PDZ"/>
    <property type="match status" value="1"/>
</dbReference>
<accession>A0A7S1GZT8</accession>
<evidence type="ECO:0000313" key="2">
    <source>
        <dbReference type="EMBL" id="CAD8957445.1"/>
    </source>
</evidence>